<evidence type="ECO:0000313" key="3">
    <source>
        <dbReference type="Proteomes" id="UP000663860"/>
    </source>
</evidence>
<reference evidence="1" key="1">
    <citation type="submission" date="2021-02" db="EMBL/GenBank/DDBJ databases">
        <authorList>
            <person name="Nowell W R."/>
        </authorList>
    </citation>
    <scope>NUCLEOTIDE SEQUENCE</scope>
</reference>
<name>A0A814XA54_9BILA</name>
<dbReference type="EMBL" id="CAJOBB010000264">
    <property type="protein sequence ID" value="CAF3632112.1"/>
    <property type="molecule type" value="Genomic_DNA"/>
</dbReference>
<accession>A0A814XA54</accession>
<evidence type="ECO:0000313" key="1">
    <source>
        <dbReference type="EMBL" id="CAF1215105.1"/>
    </source>
</evidence>
<sequence>MMNVHNFDTTLYVGRIRTPPPSMLLLPHYRNSPSVDLRSRQQKSHHDITSPSFGWRRYSDKTIQLNPAPDIAYRNTYLEGIQREKSDINNNEQIHSRSSTPYLKVQNLYSYQLPSDLSQQKYHSQQQHTVYDYIRDSIRQYEQQRNLKRNMSLHIKRPQNEDNTLQHILSKRKISASRNNLTETTSSFSNYGLKRSQTVVNYINHIRAVHSKTTLNQSHR</sequence>
<proteinExistence type="predicted"/>
<dbReference type="AlphaFoldDB" id="A0A814XA54"/>
<gene>
    <name evidence="1" type="ORF">IZO911_LOCUS29393</name>
    <name evidence="2" type="ORF">KXQ929_LOCUS6722</name>
</gene>
<dbReference type="EMBL" id="CAJNOE010000437">
    <property type="protein sequence ID" value="CAF1215105.1"/>
    <property type="molecule type" value="Genomic_DNA"/>
</dbReference>
<protein>
    <submittedName>
        <fullName evidence="1">Uncharacterized protein</fullName>
    </submittedName>
</protein>
<dbReference type="Proteomes" id="UP000663868">
    <property type="component" value="Unassembled WGS sequence"/>
</dbReference>
<comment type="caution">
    <text evidence="1">The sequence shown here is derived from an EMBL/GenBank/DDBJ whole genome shotgun (WGS) entry which is preliminary data.</text>
</comment>
<evidence type="ECO:0000313" key="2">
    <source>
        <dbReference type="EMBL" id="CAF3632112.1"/>
    </source>
</evidence>
<dbReference type="Proteomes" id="UP000663860">
    <property type="component" value="Unassembled WGS sequence"/>
</dbReference>
<organism evidence="1 3">
    <name type="scientific">Adineta steineri</name>
    <dbReference type="NCBI Taxonomy" id="433720"/>
    <lineage>
        <taxon>Eukaryota</taxon>
        <taxon>Metazoa</taxon>
        <taxon>Spiralia</taxon>
        <taxon>Gnathifera</taxon>
        <taxon>Rotifera</taxon>
        <taxon>Eurotatoria</taxon>
        <taxon>Bdelloidea</taxon>
        <taxon>Adinetida</taxon>
        <taxon>Adinetidae</taxon>
        <taxon>Adineta</taxon>
    </lineage>
</organism>